<dbReference type="GO" id="GO:0003700">
    <property type="term" value="F:DNA-binding transcription factor activity"/>
    <property type="evidence" value="ECO:0007669"/>
    <property type="project" value="TreeGrafter"/>
</dbReference>
<dbReference type="PANTHER" id="PTHR10593">
    <property type="entry name" value="SERINE/THREONINE-PROTEIN KINASE RIO"/>
    <property type="match status" value="1"/>
</dbReference>
<keyword evidence="3 8" id="KW-0863">Zinc-finger</keyword>
<evidence type="ECO:0000256" key="7">
    <source>
        <dbReference type="ARBA" id="ARBA00023163"/>
    </source>
</evidence>
<dbReference type="InterPro" id="IPR055187">
    <property type="entry name" value="C2CH-3rd_BIRD-IDD"/>
</dbReference>
<reference evidence="11" key="1">
    <citation type="journal article" date="2016" name="Nat. Genet.">
        <title>A high-quality carrot genome assembly provides new insights into carotenoid accumulation and asterid genome evolution.</title>
        <authorList>
            <person name="Iorizzo M."/>
            <person name="Ellison S."/>
            <person name="Senalik D."/>
            <person name="Zeng P."/>
            <person name="Satapoomin P."/>
            <person name="Huang J."/>
            <person name="Bowman M."/>
            <person name="Iovene M."/>
            <person name="Sanseverino W."/>
            <person name="Cavagnaro P."/>
            <person name="Yildiz M."/>
            <person name="Macko-Podgorni A."/>
            <person name="Moranska E."/>
            <person name="Grzebelus E."/>
            <person name="Grzebelus D."/>
            <person name="Ashrafi H."/>
            <person name="Zheng Z."/>
            <person name="Cheng S."/>
            <person name="Spooner D."/>
            <person name="Van Deynze A."/>
            <person name="Simon P."/>
        </authorList>
    </citation>
    <scope>NUCLEOTIDE SEQUENCE</scope>
    <source>
        <tissue evidence="11">Leaf</tissue>
    </source>
</reference>
<proteinExistence type="predicted"/>
<evidence type="ECO:0000256" key="5">
    <source>
        <dbReference type="ARBA" id="ARBA00023015"/>
    </source>
</evidence>
<dbReference type="GO" id="GO:0008270">
    <property type="term" value="F:zinc ion binding"/>
    <property type="evidence" value="ECO:0007669"/>
    <property type="project" value="UniProtKB-KW"/>
</dbReference>
<keyword evidence="1" id="KW-0479">Metal-binding</keyword>
<evidence type="ECO:0000256" key="3">
    <source>
        <dbReference type="ARBA" id="ARBA00022771"/>
    </source>
</evidence>
<dbReference type="PANTHER" id="PTHR10593:SF214">
    <property type="entry name" value="PROTEIN INDETERMINATE-DOMAIN 5, CHLOROPLASTIC"/>
    <property type="match status" value="1"/>
</dbReference>
<dbReference type="InterPro" id="IPR036236">
    <property type="entry name" value="Znf_C2H2_sf"/>
</dbReference>
<feature type="region of interest" description="Disordered" evidence="9">
    <location>
        <begin position="1"/>
        <end position="27"/>
    </location>
</feature>
<dbReference type="Pfam" id="PF22995">
    <property type="entry name" value="C2CH-3rd_BIRD-IDD"/>
    <property type="match status" value="1"/>
</dbReference>
<evidence type="ECO:0000256" key="2">
    <source>
        <dbReference type="ARBA" id="ARBA00022737"/>
    </source>
</evidence>
<keyword evidence="12" id="KW-1185">Reference proteome</keyword>
<name>A0AAF1BF54_DAUCS</name>
<dbReference type="AlphaFoldDB" id="A0AAF1BF54"/>
<dbReference type="GO" id="GO:0005634">
    <property type="term" value="C:nucleus"/>
    <property type="evidence" value="ECO:0007669"/>
    <property type="project" value="TreeGrafter"/>
</dbReference>
<feature type="domain" description="C2H2-type" evidence="10">
    <location>
        <begin position="251"/>
        <end position="279"/>
    </location>
</feature>
<dbReference type="Gene3D" id="3.30.160.60">
    <property type="entry name" value="Classic Zinc Finger"/>
    <property type="match status" value="2"/>
</dbReference>
<keyword evidence="2" id="KW-0677">Repeat</keyword>
<dbReference type="SMART" id="SM00355">
    <property type="entry name" value="ZnF_C2H2"/>
    <property type="match status" value="3"/>
</dbReference>
<keyword evidence="7" id="KW-0804">Transcription</keyword>
<keyword evidence="4" id="KW-0862">Zinc</keyword>
<dbReference type="KEGG" id="dcr:108201492"/>
<dbReference type="Pfam" id="PF00096">
    <property type="entry name" value="zf-C2H2"/>
    <property type="match status" value="1"/>
</dbReference>
<evidence type="ECO:0000256" key="8">
    <source>
        <dbReference type="PROSITE-ProRule" id="PRU00042"/>
    </source>
</evidence>
<protein>
    <recommendedName>
        <fullName evidence="10">C2H2-type domain-containing protein</fullName>
    </recommendedName>
</protein>
<feature type="region of interest" description="Disordered" evidence="9">
    <location>
        <begin position="139"/>
        <end position="159"/>
    </location>
</feature>
<evidence type="ECO:0000256" key="1">
    <source>
        <dbReference type="ARBA" id="ARBA00022723"/>
    </source>
</evidence>
<dbReference type="GO" id="GO:0003677">
    <property type="term" value="F:DNA binding"/>
    <property type="evidence" value="ECO:0007669"/>
    <property type="project" value="UniProtKB-KW"/>
</dbReference>
<dbReference type="SUPFAM" id="SSF57667">
    <property type="entry name" value="beta-beta-alpha zinc fingers"/>
    <property type="match status" value="1"/>
</dbReference>
<dbReference type="PROSITE" id="PS50157">
    <property type="entry name" value="ZINC_FINGER_C2H2_2"/>
    <property type="match status" value="2"/>
</dbReference>
<evidence type="ECO:0000313" key="12">
    <source>
        <dbReference type="Proteomes" id="UP000077755"/>
    </source>
</evidence>
<dbReference type="PROSITE" id="PS00028">
    <property type="entry name" value="ZINC_FINGER_C2H2_1"/>
    <property type="match status" value="1"/>
</dbReference>
<dbReference type="EMBL" id="CP093351">
    <property type="protein sequence ID" value="WOH15668.1"/>
    <property type="molecule type" value="Genomic_DNA"/>
</dbReference>
<evidence type="ECO:0000259" key="10">
    <source>
        <dbReference type="PROSITE" id="PS50157"/>
    </source>
</evidence>
<organism evidence="11 12">
    <name type="scientific">Daucus carota subsp. sativus</name>
    <name type="common">Carrot</name>
    <dbReference type="NCBI Taxonomy" id="79200"/>
    <lineage>
        <taxon>Eukaryota</taxon>
        <taxon>Viridiplantae</taxon>
        <taxon>Streptophyta</taxon>
        <taxon>Embryophyta</taxon>
        <taxon>Tracheophyta</taxon>
        <taxon>Spermatophyta</taxon>
        <taxon>Magnoliopsida</taxon>
        <taxon>eudicotyledons</taxon>
        <taxon>Gunneridae</taxon>
        <taxon>Pentapetalae</taxon>
        <taxon>asterids</taxon>
        <taxon>campanulids</taxon>
        <taxon>Apiales</taxon>
        <taxon>Apiaceae</taxon>
        <taxon>Apioideae</taxon>
        <taxon>Scandiceae</taxon>
        <taxon>Daucinae</taxon>
        <taxon>Daucus</taxon>
        <taxon>Daucus sect. Daucus</taxon>
    </lineage>
</organism>
<feature type="domain" description="C2H2-type" evidence="10">
    <location>
        <begin position="175"/>
        <end position="197"/>
    </location>
</feature>
<keyword evidence="5" id="KW-0805">Transcription regulation</keyword>
<dbReference type="Pfam" id="PF22992">
    <property type="entry name" value="C2CH-4th_BIRD-IDD"/>
    <property type="match status" value="1"/>
</dbReference>
<dbReference type="InterPro" id="IPR013087">
    <property type="entry name" value="Znf_C2H2_type"/>
</dbReference>
<reference evidence="11" key="2">
    <citation type="submission" date="2022-03" db="EMBL/GenBank/DDBJ databases">
        <title>Draft title - Genomic analysis of global carrot germplasm unveils the trajectory of domestication and the origin of high carotenoid orange carrot.</title>
        <authorList>
            <person name="Iorizzo M."/>
            <person name="Ellison S."/>
            <person name="Senalik D."/>
            <person name="Macko-Podgorni A."/>
            <person name="Grzebelus D."/>
            <person name="Bostan H."/>
            <person name="Rolling W."/>
            <person name="Curaba J."/>
            <person name="Simon P."/>
        </authorList>
    </citation>
    <scope>NUCLEOTIDE SEQUENCE</scope>
    <source>
        <tissue evidence="11">Leaf</tissue>
    </source>
</reference>
<evidence type="ECO:0000256" key="4">
    <source>
        <dbReference type="ARBA" id="ARBA00022833"/>
    </source>
</evidence>
<evidence type="ECO:0000256" key="6">
    <source>
        <dbReference type="ARBA" id="ARBA00023125"/>
    </source>
</evidence>
<evidence type="ECO:0000313" key="11">
    <source>
        <dbReference type="EMBL" id="WOH15668.1"/>
    </source>
</evidence>
<dbReference type="InterPro" id="IPR031140">
    <property type="entry name" value="IDD1-16"/>
</dbReference>
<dbReference type="Proteomes" id="UP000077755">
    <property type="component" value="Chromosome 9"/>
</dbReference>
<dbReference type="InterPro" id="IPR055186">
    <property type="entry name" value="C2H2-2nd_BIRD-IDD"/>
</dbReference>
<sequence>MASSPPGAASRRRKRNHPGNPSPDAEAVALSPNTLTATNQFSCEISKSPCWIMMDTIEFRANVNLLSDKSEKRFTFALNSVVSTPSIKGSWRSDRNQEAFLSKTCTVHPPFICNFVWSFKKEDFKNPQNQPVAVMASSLPGAAPQRRKRNHPGNPSPDAEVVALSPNTLTATNQFSCEVCYRGFQREQNLQLHMRGHNLPWKLKQRTSQEVRKKVYVCPELNCVHHHPSRALGDLTGIKKHFCRKHGDKKYICDKCEKKYAVLSDLKSHSKICGTREYKCNCGSTFSRRSGLINHHSICQVFVGEVARHTTNAPPSSSSMTASAGIHANVSNLALHPIWEPELNIPRASEYSEIHGFPSNIAPSNMFDFGFDGSASLNIPQIDLDLNINNSLSAVMLNAESSCNTLNSTPSPQFSATALLQKAKLTESTSNTGNVSIGNSVLDSAEARHFLGGQGPEEECLGILGKIQVGNDE</sequence>
<dbReference type="FunFam" id="3.30.160.60:FF:000554">
    <property type="entry name" value="protein indeterminate-domain 12-like"/>
    <property type="match status" value="1"/>
</dbReference>
<keyword evidence="6" id="KW-0238">DNA-binding</keyword>
<dbReference type="Pfam" id="PF22996">
    <property type="entry name" value="C2H2-2nd_BIRD-IDD"/>
    <property type="match status" value="1"/>
</dbReference>
<gene>
    <name evidence="11" type="ORF">DCAR_0935211</name>
</gene>
<evidence type="ECO:0000256" key="9">
    <source>
        <dbReference type="SAM" id="MobiDB-lite"/>
    </source>
</evidence>
<dbReference type="InterPro" id="IPR055185">
    <property type="entry name" value="C2CH-4th_BIRD-IDD"/>
</dbReference>
<accession>A0AAF1BF54</accession>